<keyword evidence="3" id="KW-1185">Reference proteome</keyword>
<name>A0A0B1SW30_OESDE</name>
<organism evidence="2 3">
    <name type="scientific">Oesophagostomum dentatum</name>
    <name type="common">Nodular worm</name>
    <dbReference type="NCBI Taxonomy" id="61180"/>
    <lineage>
        <taxon>Eukaryota</taxon>
        <taxon>Metazoa</taxon>
        <taxon>Ecdysozoa</taxon>
        <taxon>Nematoda</taxon>
        <taxon>Chromadorea</taxon>
        <taxon>Rhabditida</taxon>
        <taxon>Rhabditina</taxon>
        <taxon>Rhabditomorpha</taxon>
        <taxon>Strongyloidea</taxon>
        <taxon>Strongylidae</taxon>
        <taxon>Oesophagostomum</taxon>
    </lineage>
</organism>
<gene>
    <name evidence="2" type="ORF">OESDEN_12502</name>
</gene>
<protein>
    <submittedName>
        <fullName evidence="2">Uncharacterized protein</fullName>
    </submittedName>
</protein>
<sequence length="141" mass="16125">MYLCIRCLIYSVILQKGEKIYIMPRNGNDEDNKLWHDEVDRLLASTLKEMKAFEQYKSKGKAKSKKKKKGNTSVGDDDSDIVVLDEDTVDAPQESCPSCSSGVSIPKEAKELIEKQRQEIQKLKRINAELYSFMANEMSEK</sequence>
<feature type="compositionally biased region" description="Basic residues" evidence="1">
    <location>
        <begin position="58"/>
        <end position="70"/>
    </location>
</feature>
<feature type="region of interest" description="Disordered" evidence="1">
    <location>
        <begin position="56"/>
        <end position="80"/>
    </location>
</feature>
<evidence type="ECO:0000313" key="2">
    <source>
        <dbReference type="EMBL" id="KHJ87717.1"/>
    </source>
</evidence>
<evidence type="ECO:0000313" key="3">
    <source>
        <dbReference type="Proteomes" id="UP000053660"/>
    </source>
</evidence>
<dbReference type="Proteomes" id="UP000053660">
    <property type="component" value="Unassembled WGS sequence"/>
</dbReference>
<dbReference type="EMBL" id="KN557192">
    <property type="protein sequence ID" value="KHJ87717.1"/>
    <property type="molecule type" value="Genomic_DNA"/>
</dbReference>
<dbReference type="AlphaFoldDB" id="A0A0B1SW30"/>
<evidence type="ECO:0000256" key="1">
    <source>
        <dbReference type="SAM" id="MobiDB-lite"/>
    </source>
</evidence>
<proteinExistence type="predicted"/>
<reference evidence="2 3" key="1">
    <citation type="submission" date="2014-03" db="EMBL/GenBank/DDBJ databases">
        <title>Draft genome of the hookworm Oesophagostomum dentatum.</title>
        <authorList>
            <person name="Mitreva M."/>
        </authorList>
    </citation>
    <scope>NUCLEOTIDE SEQUENCE [LARGE SCALE GENOMIC DNA]</scope>
    <source>
        <strain evidence="2 3">OD-Hann</strain>
    </source>
</reference>
<accession>A0A0B1SW30</accession>